<dbReference type="InterPro" id="IPR032071">
    <property type="entry name" value="DUF4806"/>
</dbReference>
<dbReference type="RefSeq" id="XP_058974626.1">
    <property type="nucleotide sequence ID" value="XM_059118643.1"/>
</dbReference>
<dbReference type="OrthoDB" id="8035197at2759"/>
<dbReference type="RefSeq" id="XP_058985305.1">
    <property type="nucleotide sequence ID" value="XM_059129322.1"/>
</dbReference>
<dbReference type="AlphaFoldDB" id="A0A1I8MUB6"/>
<keyword evidence="3" id="KW-1185">Reference proteome</keyword>
<dbReference type="eggNOG" id="ENOG502RW50">
    <property type="taxonomic scope" value="Eukaryota"/>
</dbReference>
<organism evidence="2">
    <name type="scientific">Musca domestica</name>
    <name type="common">House fly</name>
    <dbReference type="NCBI Taxonomy" id="7370"/>
    <lineage>
        <taxon>Eukaryota</taxon>
        <taxon>Metazoa</taxon>
        <taxon>Ecdysozoa</taxon>
        <taxon>Arthropoda</taxon>
        <taxon>Hexapoda</taxon>
        <taxon>Insecta</taxon>
        <taxon>Pterygota</taxon>
        <taxon>Neoptera</taxon>
        <taxon>Endopterygota</taxon>
        <taxon>Diptera</taxon>
        <taxon>Brachycera</taxon>
        <taxon>Muscomorpha</taxon>
        <taxon>Muscoidea</taxon>
        <taxon>Muscidae</taxon>
        <taxon>Musca</taxon>
    </lineage>
</organism>
<protein>
    <submittedName>
        <fullName evidence="5">Uncharacterized protein LOC101887662</fullName>
    </submittedName>
    <submittedName>
        <fullName evidence="4">Uncharacterized protein LOC131800844</fullName>
    </submittedName>
    <submittedName>
        <fullName evidence="6">Uncharacterized protein LOC131805753</fullName>
    </submittedName>
</protein>
<evidence type="ECO:0000259" key="1">
    <source>
        <dbReference type="Pfam" id="PF16064"/>
    </source>
</evidence>
<dbReference type="Proteomes" id="UP001652621">
    <property type="component" value="Unplaced"/>
</dbReference>
<dbReference type="VEuPathDB" id="VectorBase:MDOMA2_004723"/>
<dbReference type="Pfam" id="PF16064">
    <property type="entry name" value="DUF4806"/>
    <property type="match status" value="1"/>
</dbReference>
<feature type="domain" description="DUF4806" evidence="1">
    <location>
        <begin position="89"/>
        <end position="165"/>
    </location>
</feature>
<name>A0A1I8MUB6_MUSDO</name>
<reference evidence="2" key="1">
    <citation type="submission" date="2020-05" db="UniProtKB">
        <authorList>
            <consortium name="EnsemblMetazoa"/>
        </authorList>
    </citation>
    <scope>IDENTIFICATION</scope>
    <source>
        <strain evidence="2">Aabys</strain>
    </source>
</reference>
<evidence type="ECO:0000313" key="4">
    <source>
        <dbReference type="RefSeq" id="XP_058974626.1"/>
    </source>
</evidence>
<accession>A0A1I8MUB6</accession>
<proteinExistence type="predicted"/>
<evidence type="ECO:0000313" key="5">
    <source>
        <dbReference type="RefSeq" id="XP_058981549.1"/>
    </source>
</evidence>
<dbReference type="VEuPathDB" id="VectorBase:MDOMA2_004101"/>
<gene>
    <name evidence="2" type="primary">101887662</name>
    <name evidence="5" type="synonym">LOC101887662</name>
    <name evidence="4" type="synonym">LOC131800844</name>
    <name evidence="6" type="synonym">LOC131805753</name>
</gene>
<dbReference type="EnsemblMetazoa" id="MDOA008512-RA">
    <property type="protein sequence ID" value="MDOA008512-PA"/>
    <property type="gene ID" value="MDOA008512"/>
</dbReference>
<reference evidence="4 5" key="2">
    <citation type="submission" date="2025-05" db="UniProtKB">
        <authorList>
            <consortium name="RefSeq"/>
        </authorList>
    </citation>
    <scope>IDENTIFICATION</scope>
    <source>
        <strain evidence="4 5">Aabys</strain>
        <tissue evidence="4 5">Whole body</tissue>
    </source>
</reference>
<sequence>MEGRNLKHLNTCNRLSNYSAKETPCCSCIELKEMMAGMMTEQKKLQEQLSKLQTTTEQQNKIIVEMLAEHKLQLQTLNKSQKNVTSLSSKFPLKSEEDLQKVESEICDSNEEKYISAVKYLIDGSAIKNLERIFSREICVMYNTDGICGKKCLKNFKRIYKIVIAAISDYSPNSEKEFRAALQVVKKRHFRVVCSQNKNKN</sequence>
<dbReference type="VEuPathDB" id="VectorBase:MDOMA2_000496"/>
<evidence type="ECO:0000313" key="6">
    <source>
        <dbReference type="RefSeq" id="XP_058985305.1"/>
    </source>
</evidence>
<evidence type="ECO:0000313" key="3">
    <source>
        <dbReference type="Proteomes" id="UP001652621"/>
    </source>
</evidence>
<dbReference type="RefSeq" id="XP_058981549.1">
    <property type="nucleotide sequence ID" value="XM_059125566.1"/>
</dbReference>
<dbReference type="VEuPathDB" id="VectorBase:MDOA008512"/>
<evidence type="ECO:0000313" key="2">
    <source>
        <dbReference type="EnsemblMetazoa" id="MDOA008512-PA"/>
    </source>
</evidence>